<evidence type="ECO:0000256" key="6">
    <source>
        <dbReference type="ARBA" id="ARBA00022747"/>
    </source>
</evidence>
<keyword evidence="11" id="KW-1185">Reference proteome</keyword>
<comment type="catalytic activity">
    <reaction evidence="7">
        <text>a 2'-deoxyadenosine in DNA + S-adenosyl-L-methionine = an N(6)-methyl-2'-deoxyadenosine in DNA + S-adenosyl-L-homocysteine + H(+)</text>
        <dbReference type="Rhea" id="RHEA:15197"/>
        <dbReference type="Rhea" id="RHEA-COMP:12418"/>
        <dbReference type="Rhea" id="RHEA-COMP:12419"/>
        <dbReference type="ChEBI" id="CHEBI:15378"/>
        <dbReference type="ChEBI" id="CHEBI:57856"/>
        <dbReference type="ChEBI" id="CHEBI:59789"/>
        <dbReference type="ChEBI" id="CHEBI:90615"/>
        <dbReference type="ChEBI" id="CHEBI:90616"/>
        <dbReference type="EC" id="2.1.1.72"/>
    </reaction>
</comment>
<evidence type="ECO:0000256" key="1">
    <source>
        <dbReference type="ARBA" id="ARBA00006594"/>
    </source>
</evidence>
<sequence>MLDVISDSQYFNAHYLAKCQVDTPSNIVEQAWRIALQHRTDFHKVVDFGAGDGKFAFGGKYNNYIGYEIDKRRTHERDLPPNANIVHKCAFSEIRGGFDLCIGNPPYVRHHELNDEWQLKIASQLSDGLGIRLDRRSNAFIYFLCQAILKTKNDALIVQVIPYEWVSRPSCAFLREYISQQSWRVKVYRFKQDVFAHSKVLTTASITVIDKSDKSGKWDFYSIDANFNSVKVESATGSNQNVLQYKRRTENNYAQRGLSPGGQKIFCLTEQSRKEFNLEIGTDVVPCITNIRPIPDSITKLTKQNFNKYLVDAGEKCWLIATTTSPSPNLSAYLDSIPESERDNYTCRNQSPWWCYRPHAVPDLLYGSGFTKFGPKVFINSVGAVAVGAVHGIHKVKHITKDKLRAAIRNFDFESKVVSHSGALKKIEVNQMNSVLGTILEHV</sequence>
<dbReference type="PANTHER" id="PTHR33841">
    <property type="entry name" value="DNA METHYLTRANSFERASE YEEA-RELATED"/>
    <property type="match status" value="1"/>
</dbReference>
<dbReference type="SUPFAM" id="SSF53335">
    <property type="entry name" value="S-adenosyl-L-methionine-dependent methyltransferases"/>
    <property type="match status" value="1"/>
</dbReference>
<dbReference type="EMBL" id="ALAB01000026">
    <property type="protein sequence ID" value="EJI85277.1"/>
    <property type="molecule type" value="Genomic_DNA"/>
</dbReference>
<accession>J2IDN8</accession>
<dbReference type="PATRIC" id="fig|1197174.4.peg.1892"/>
<evidence type="ECO:0000256" key="3">
    <source>
        <dbReference type="ARBA" id="ARBA00022603"/>
    </source>
</evidence>
<dbReference type="GO" id="GO:0003676">
    <property type="term" value="F:nucleic acid binding"/>
    <property type="evidence" value="ECO:0007669"/>
    <property type="project" value="InterPro"/>
</dbReference>
<evidence type="ECO:0000256" key="2">
    <source>
        <dbReference type="ARBA" id="ARBA00011900"/>
    </source>
</evidence>
<dbReference type="InterPro" id="IPR029063">
    <property type="entry name" value="SAM-dependent_MTases_sf"/>
</dbReference>
<evidence type="ECO:0000313" key="11">
    <source>
        <dbReference type="Proteomes" id="UP000012043"/>
    </source>
</evidence>
<dbReference type="InterPro" id="IPR050953">
    <property type="entry name" value="N4_N6_ade-DNA_methylase"/>
</dbReference>
<dbReference type="Pfam" id="PF07669">
    <property type="entry name" value="Eco57I"/>
    <property type="match status" value="1"/>
</dbReference>
<gene>
    <name evidence="10" type="ORF">AEST_19340</name>
</gene>
<comment type="similarity">
    <text evidence="1">Belongs to the N(4)/N(6)-methyltransferase family.</text>
</comment>
<dbReference type="PROSITE" id="PS00092">
    <property type="entry name" value="N6_MTASE"/>
    <property type="match status" value="1"/>
</dbReference>
<dbReference type="Proteomes" id="UP000012043">
    <property type="component" value="Unassembled WGS sequence"/>
</dbReference>
<evidence type="ECO:0000256" key="4">
    <source>
        <dbReference type="ARBA" id="ARBA00022679"/>
    </source>
</evidence>
<keyword evidence="3" id="KW-0489">Methyltransferase</keyword>
<protein>
    <recommendedName>
        <fullName evidence="2">site-specific DNA-methyltransferase (adenine-specific)</fullName>
        <ecNumber evidence="2">2.1.1.72</ecNumber>
    </recommendedName>
</protein>
<dbReference type="InterPro" id="IPR011639">
    <property type="entry name" value="MethylTrfase_TaqI-like_dom"/>
</dbReference>
<dbReference type="PANTHER" id="PTHR33841:SF5">
    <property type="entry name" value="DNA METHYLASE (MODIFICATION METHYLASE) (METHYLTRANSFERASE)-RELATED"/>
    <property type="match status" value="1"/>
</dbReference>
<evidence type="ECO:0000256" key="5">
    <source>
        <dbReference type="ARBA" id="ARBA00022691"/>
    </source>
</evidence>
<dbReference type="EC" id="2.1.1.72" evidence="2"/>
<dbReference type="GO" id="GO:0032259">
    <property type="term" value="P:methylation"/>
    <property type="evidence" value="ECO:0007669"/>
    <property type="project" value="UniProtKB-KW"/>
</dbReference>
<organism evidence="10 11">
    <name type="scientific">Alishewanella aestuarii B11</name>
    <dbReference type="NCBI Taxonomy" id="1197174"/>
    <lineage>
        <taxon>Bacteria</taxon>
        <taxon>Pseudomonadati</taxon>
        <taxon>Pseudomonadota</taxon>
        <taxon>Gammaproteobacteria</taxon>
        <taxon>Alteromonadales</taxon>
        <taxon>Alteromonadaceae</taxon>
        <taxon>Alishewanella</taxon>
    </lineage>
</organism>
<keyword evidence="5" id="KW-0949">S-adenosyl-L-methionine</keyword>
<dbReference type="InterPro" id="IPR002052">
    <property type="entry name" value="DNA_methylase_N6_adenine_CS"/>
</dbReference>
<evidence type="ECO:0000259" key="9">
    <source>
        <dbReference type="Pfam" id="PF22837"/>
    </source>
</evidence>
<comment type="caution">
    <text evidence="10">The sequence shown here is derived from an EMBL/GenBank/DDBJ whole genome shotgun (WGS) entry which is preliminary data.</text>
</comment>
<dbReference type="RefSeq" id="WP_008608728.1">
    <property type="nucleotide sequence ID" value="NZ_ALAB01000026.1"/>
</dbReference>
<evidence type="ECO:0000256" key="7">
    <source>
        <dbReference type="ARBA" id="ARBA00047942"/>
    </source>
</evidence>
<feature type="domain" description="Type II methyltransferase M.TaqI-like" evidence="8">
    <location>
        <begin position="87"/>
        <end position="195"/>
    </location>
</feature>
<keyword evidence="4" id="KW-0808">Transferase</keyword>
<feature type="domain" description="Type II methyltransferase M.Eco57I C-terminal" evidence="9">
    <location>
        <begin position="255"/>
        <end position="410"/>
    </location>
</feature>
<dbReference type="GO" id="GO:0009307">
    <property type="term" value="P:DNA restriction-modification system"/>
    <property type="evidence" value="ECO:0007669"/>
    <property type="project" value="UniProtKB-KW"/>
</dbReference>
<evidence type="ECO:0000259" key="8">
    <source>
        <dbReference type="Pfam" id="PF07669"/>
    </source>
</evidence>
<dbReference type="InterPro" id="IPR054520">
    <property type="entry name" value="M_Eco57I_C"/>
</dbReference>
<name>J2IDN8_9ALTE</name>
<dbReference type="GO" id="GO:0009007">
    <property type="term" value="F:site-specific DNA-methyltransferase (adenine-specific) activity"/>
    <property type="evidence" value="ECO:0007669"/>
    <property type="project" value="UniProtKB-EC"/>
</dbReference>
<keyword evidence="6" id="KW-0680">Restriction system</keyword>
<dbReference type="AlphaFoldDB" id="J2IDN8"/>
<dbReference type="Gene3D" id="3.40.50.150">
    <property type="entry name" value="Vaccinia Virus protein VP39"/>
    <property type="match status" value="1"/>
</dbReference>
<reference evidence="10 11" key="1">
    <citation type="journal article" date="2012" name="J. Bacteriol.">
        <title>Genome Sequence of Pectin-Degrading Alishewanella aestuarii Strain B11T, Isolated from Tidal Flat Sediment.</title>
        <authorList>
            <person name="Jung J."/>
            <person name="Choi S."/>
            <person name="Chun J."/>
            <person name="Park W."/>
        </authorList>
    </citation>
    <scope>NUCLEOTIDE SEQUENCE [LARGE SCALE GENOMIC DNA]</scope>
    <source>
        <strain evidence="10 11">B11</strain>
    </source>
</reference>
<dbReference type="Pfam" id="PF22837">
    <property type="entry name" value="M_Eco57I_C"/>
    <property type="match status" value="1"/>
</dbReference>
<evidence type="ECO:0000313" key="10">
    <source>
        <dbReference type="EMBL" id="EJI85277.1"/>
    </source>
</evidence>
<proteinExistence type="inferred from homology"/>